<dbReference type="KEGG" id="nnu:104587487"/>
<dbReference type="eggNOG" id="ENOG502QQGE">
    <property type="taxonomic scope" value="Eukaryota"/>
</dbReference>
<dbReference type="InterPro" id="IPR007700">
    <property type="entry name" value="DUF668"/>
</dbReference>
<sequence length="563" mass="63463">MVTESWFSSLWRTSRKTASEPQKAVIGVLTFEVASLMSKVVHLWQCLSDKHIVGLRDEIMNSVGVRKLVSDDDEYLVELVCVEIVHNLGFLARSVARLGKKCTDPVLQRFENVFDDLVKNDADIYGWEFTLKKMERKVKKMEKFIALGSNLYQELEVLAELEQTLRRMQASEEPNKLNLLEFQQKVGWQRQEVKTLREISLWNRTYDYTVRLLARSLFTIYGRIKCVFDINQTVAVDGINRPKLGNTDSLSRSHSIAALLQSSVHPSEINKARFASGPLHKLITKSGPIYGINKSNNRQQQAVDHSSNLNHKITHQKTRRLAPVGPFKGCMMAGNVSPVVQSCRPVNSGYLRSNGVHSGLLTRTNATDGELPSHGNTLHCYLTLFSSKHSSLNAPPSTLGASALALHYANIVIVIEKLVASPHLIGPDARDDLYNMLPTCIRAALRSRLKSYAKSLASFCDGVLAEEWKDALARILEWLAPLAHNMIRWQSERNFEQQHLVSRANVLLVQTLYFANQAKTEAAITELLVGLNYIWRYGRELNAKALLECASSRTFDDYLDLKG</sequence>
<dbReference type="InterPro" id="IPR021864">
    <property type="entry name" value="DUF3475"/>
</dbReference>
<proteinExistence type="predicted"/>
<name>A0A1U7YT22_NELNU</name>
<dbReference type="GO" id="GO:0045927">
    <property type="term" value="P:positive regulation of growth"/>
    <property type="evidence" value="ECO:0007669"/>
    <property type="project" value="InterPro"/>
</dbReference>
<gene>
    <name evidence="4 5" type="primary">LOC104587487</name>
</gene>
<evidence type="ECO:0000313" key="3">
    <source>
        <dbReference type="Proteomes" id="UP000189703"/>
    </source>
</evidence>
<protein>
    <submittedName>
        <fullName evidence="4 5">Uncharacterized protein LOC104587487</fullName>
    </submittedName>
</protein>
<evidence type="ECO:0000313" key="5">
    <source>
        <dbReference type="RefSeq" id="XP_010243438.1"/>
    </source>
</evidence>
<dbReference type="RefSeq" id="XP_010243430.1">
    <property type="nucleotide sequence ID" value="XM_010245128.2"/>
</dbReference>
<feature type="domain" description="DUF3475" evidence="2">
    <location>
        <begin position="28"/>
        <end position="84"/>
    </location>
</feature>
<evidence type="ECO:0000313" key="4">
    <source>
        <dbReference type="RefSeq" id="XP_010243430.1"/>
    </source>
</evidence>
<dbReference type="GeneID" id="104587487"/>
<organism evidence="3 5">
    <name type="scientific">Nelumbo nucifera</name>
    <name type="common">Sacred lotus</name>
    <dbReference type="NCBI Taxonomy" id="4432"/>
    <lineage>
        <taxon>Eukaryota</taxon>
        <taxon>Viridiplantae</taxon>
        <taxon>Streptophyta</taxon>
        <taxon>Embryophyta</taxon>
        <taxon>Tracheophyta</taxon>
        <taxon>Spermatophyta</taxon>
        <taxon>Magnoliopsida</taxon>
        <taxon>Proteales</taxon>
        <taxon>Nelumbonaceae</taxon>
        <taxon>Nelumbo</taxon>
    </lineage>
</organism>
<reference evidence="4 5" key="1">
    <citation type="submission" date="2025-04" db="UniProtKB">
        <authorList>
            <consortium name="RefSeq"/>
        </authorList>
    </citation>
    <scope>IDENTIFICATION</scope>
</reference>
<dbReference type="Pfam" id="PF05003">
    <property type="entry name" value="DUF668"/>
    <property type="match status" value="1"/>
</dbReference>
<dbReference type="PANTHER" id="PTHR31371:SF20">
    <property type="entry name" value="OS12G0146500 PROTEIN"/>
    <property type="match status" value="1"/>
</dbReference>
<dbReference type="Pfam" id="PF11961">
    <property type="entry name" value="DUF3475"/>
    <property type="match status" value="1"/>
</dbReference>
<keyword evidence="3" id="KW-1185">Reference proteome</keyword>
<dbReference type="AlphaFoldDB" id="A0A1U7YT22"/>
<dbReference type="PANTHER" id="PTHR31371">
    <property type="entry name" value="BNAC09G50660D PROTEIN"/>
    <property type="match status" value="1"/>
</dbReference>
<dbReference type="Proteomes" id="UP000189703">
    <property type="component" value="Unplaced"/>
</dbReference>
<dbReference type="OMA" id="GPLKGCM"/>
<feature type="domain" description="DUF668" evidence="1">
    <location>
        <begin position="398"/>
        <end position="488"/>
    </location>
</feature>
<evidence type="ECO:0000259" key="1">
    <source>
        <dbReference type="Pfam" id="PF05003"/>
    </source>
</evidence>
<dbReference type="RefSeq" id="XP_010243438.1">
    <property type="nucleotide sequence ID" value="XM_010245136.2"/>
</dbReference>
<dbReference type="OrthoDB" id="2018987at2759"/>
<evidence type="ECO:0000259" key="2">
    <source>
        <dbReference type="Pfam" id="PF11961"/>
    </source>
</evidence>
<accession>A0A1U7YT22</accession>